<evidence type="ECO:0000313" key="2">
    <source>
        <dbReference type="EMBL" id="NRF67918.1"/>
    </source>
</evidence>
<protein>
    <submittedName>
        <fullName evidence="2">DUF1501 domain-containing protein</fullName>
    </submittedName>
</protein>
<comment type="caution">
    <text evidence="2">The sequence shown here is derived from an EMBL/GenBank/DDBJ whole genome shotgun (WGS) entry which is preliminary data.</text>
</comment>
<dbReference type="Proteomes" id="UP000737171">
    <property type="component" value="Unassembled WGS sequence"/>
</dbReference>
<sequence>MIQRRTVLQAAALAAATPFAPLSVLAQTTGGSGYRALVCLFMFGGNDANNLLVPTDDTRYGQYQRARPNLALSRNALVPLAPGGTPNGYGLHPAMAPMKPLFDAGQAALVANVGPLMAPTTKQQMQSRSVPLPINLYSHSDQQAAWQSALVDAPARNGWGGRLLERLVASGTQNRGYCAVSVAGGNLWETGDRGLSPYRVSSSGDFGFDFYDPAGTDALSVAINGVLGEARSDPFEQTWLNLMGRSIENQRVLSGALDAAALTTTFPNTGLGRQLQMAARLIGARGALGLSRQCFFASIGGFDTHGDDQLQRQNELLGEIAGAVAAFHAATVELGVAREVTLFTGSDFGRTFASNGAGSDHGWGAHQWAVGGAVRGGRIVGRFQELAIGGPDDVGQGVWIPSVALDQLGGELARWFGADTALIDEVFPRLRYFDRELGLMNFA</sequence>
<organism evidence="2 3">
    <name type="scientific">Pseudaquabacterium terrae</name>
    <dbReference type="NCBI Taxonomy" id="2732868"/>
    <lineage>
        <taxon>Bacteria</taxon>
        <taxon>Pseudomonadati</taxon>
        <taxon>Pseudomonadota</taxon>
        <taxon>Betaproteobacteria</taxon>
        <taxon>Burkholderiales</taxon>
        <taxon>Sphaerotilaceae</taxon>
        <taxon>Pseudaquabacterium</taxon>
    </lineage>
</organism>
<evidence type="ECO:0000256" key="1">
    <source>
        <dbReference type="SAM" id="SignalP"/>
    </source>
</evidence>
<proteinExistence type="predicted"/>
<dbReference type="RefSeq" id="WP_173123096.1">
    <property type="nucleotide sequence ID" value="NZ_JABRWJ010000004.1"/>
</dbReference>
<gene>
    <name evidence="2" type="ORF">HLB44_13070</name>
</gene>
<dbReference type="PANTHER" id="PTHR43737:SF1">
    <property type="entry name" value="DUF1501 DOMAIN-CONTAINING PROTEIN"/>
    <property type="match status" value="1"/>
</dbReference>
<keyword evidence="3" id="KW-1185">Reference proteome</keyword>
<dbReference type="Pfam" id="PF07394">
    <property type="entry name" value="DUF1501"/>
    <property type="match status" value="1"/>
</dbReference>
<accession>A0ABX2EH32</accession>
<evidence type="ECO:0000313" key="3">
    <source>
        <dbReference type="Proteomes" id="UP000737171"/>
    </source>
</evidence>
<keyword evidence="1" id="KW-0732">Signal</keyword>
<dbReference type="PANTHER" id="PTHR43737">
    <property type="entry name" value="BLL7424 PROTEIN"/>
    <property type="match status" value="1"/>
</dbReference>
<name>A0ABX2EH32_9BURK</name>
<feature type="chain" id="PRO_5045814648" evidence="1">
    <location>
        <begin position="27"/>
        <end position="443"/>
    </location>
</feature>
<reference evidence="2 3" key="1">
    <citation type="submission" date="2020-05" db="EMBL/GenBank/DDBJ databases">
        <title>Aquincola sp. isolate from soil.</title>
        <authorList>
            <person name="Han J."/>
            <person name="Kim D.-U."/>
        </authorList>
    </citation>
    <scope>NUCLEOTIDE SEQUENCE [LARGE SCALE GENOMIC DNA]</scope>
    <source>
        <strain evidence="2 3">S2</strain>
    </source>
</reference>
<dbReference type="EMBL" id="JABRWJ010000004">
    <property type="protein sequence ID" value="NRF67918.1"/>
    <property type="molecule type" value="Genomic_DNA"/>
</dbReference>
<dbReference type="InterPro" id="IPR010869">
    <property type="entry name" value="DUF1501"/>
</dbReference>
<feature type="signal peptide" evidence="1">
    <location>
        <begin position="1"/>
        <end position="26"/>
    </location>
</feature>